<dbReference type="PROSITE" id="PS51746">
    <property type="entry name" value="PPM_2"/>
    <property type="match status" value="1"/>
</dbReference>
<dbReference type="SMART" id="SM00331">
    <property type="entry name" value="PP2C_SIG"/>
    <property type="match status" value="1"/>
</dbReference>
<dbReference type="SUPFAM" id="SSF81606">
    <property type="entry name" value="PP2C-like"/>
    <property type="match status" value="1"/>
</dbReference>
<dbReference type="Pfam" id="PF13672">
    <property type="entry name" value="PP2C_2"/>
    <property type="match status" value="1"/>
</dbReference>
<feature type="domain" description="PPM-type phosphatase" evidence="2">
    <location>
        <begin position="4"/>
        <end position="242"/>
    </location>
</feature>
<dbReference type="Gene3D" id="3.60.40.10">
    <property type="entry name" value="PPM-type phosphatase domain"/>
    <property type="match status" value="1"/>
</dbReference>
<comment type="caution">
    <text evidence="3">The sequence shown here is derived from an EMBL/GenBank/DDBJ whole genome shotgun (WGS) entry which is preliminary data.</text>
</comment>
<dbReference type="InterPro" id="IPR036457">
    <property type="entry name" value="PPM-type-like_dom_sf"/>
</dbReference>
<feature type="region of interest" description="Disordered" evidence="1">
    <location>
        <begin position="1"/>
        <end position="25"/>
    </location>
</feature>
<dbReference type="Proteomes" id="UP000823990">
    <property type="component" value="Unassembled WGS sequence"/>
</dbReference>
<dbReference type="PANTHER" id="PTHR47992">
    <property type="entry name" value="PROTEIN PHOSPHATASE"/>
    <property type="match status" value="1"/>
</dbReference>
<dbReference type="GO" id="GO:0004722">
    <property type="term" value="F:protein serine/threonine phosphatase activity"/>
    <property type="evidence" value="ECO:0007669"/>
    <property type="project" value="InterPro"/>
</dbReference>
<protein>
    <submittedName>
        <fullName evidence="3">Serine/threonine-protein phosphatase</fullName>
    </submittedName>
</protein>
<dbReference type="InterPro" id="IPR015655">
    <property type="entry name" value="PP2C"/>
</dbReference>
<reference evidence="3" key="2">
    <citation type="submission" date="2021-04" db="EMBL/GenBank/DDBJ databases">
        <authorList>
            <person name="Gilroy R."/>
        </authorList>
    </citation>
    <scope>NUCLEOTIDE SEQUENCE</scope>
    <source>
        <strain evidence="3">12435</strain>
    </source>
</reference>
<dbReference type="AlphaFoldDB" id="A0A9D1TRW2"/>
<evidence type="ECO:0000256" key="1">
    <source>
        <dbReference type="SAM" id="MobiDB-lite"/>
    </source>
</evidence>
<evidence type="ECO:0000259" key="2">
    <source>
        <dbReference type="PROSITE" id="PS51746"/>
    </source>
</evidence>
<dbReference type="InterPro" id="IPR001932">
    <property type="entry name" value="PPM-type_phosphatase-like_dom"/>
</dbReference>
<reference evidence="3" key="1">
    <citation type="journal article" date="2021" name="PeerJ">
        <title>Extensive microbial diversity within the chicken gut microbiome revealed by metagenomics and culture.</title>
        <authorList>
            <person name="Gilroy R."/>
            <person name="Ravi A."/>
            <person name="Getino M."/>
            <person name="Pursley I."/>
            <person name="Horton D.L."/>
            <person name="Alikhan N.F."/>
            <person name="Baker D."/>
            <person name="Gharbi K."/>
            <person name="Hall N."/>
            <person name="Watson M."/>
            <person name="Adriaenssens E.M."/>
            <person name="Foster-Nyarko E."/>
            <person name="Jarju S."/>
            <person name="Secka A."/>
            <person name="Antonio M."/>
            <person name="Oren A."/>
            <person name="Chaudhuri R.R."/>
            <person name="La Ragione R."/>
            <person name="Hildebrand F."/>
            <person name="Pallen M.J."/>
        </authorList>
    </citation>
    <scope>NUCLEOTIDE SEQUENCE</scope>
    <source>
        <strain evidence="3">12435</strain>
    </source>
</reference>
<evidence type="ECO:0000313" key="3">
    <source>
        <dbReference type="EMBL" id="HIW02632.1"/>
    </source>
</evidence>
<accession>A0A9D1TRW2</accession>
<name>A0A9D1TRW2_9FIRM</name>
<dbReference type="CDD" id="cd00143">
    <property type="entry name" value="PP2Cc"/>
    <property type="match status" value="1"/>
</dbReference>
<dbReference type="SMART" id="SM00332">
    <property type="entry name" value="PP2Cc"/>
    <property type="match status" value="1"/>
</dbReference>
<dbReference type="EMBL" id="DXHS01000076">
    <property type="protein sequence ID" value="HIW02632.1"/>
    <property type="molecule type" value="Genomic_DNA"/>
</dbReference>
<proteinExistence type="predicted"/>
<gene>
    <name evidence="3" type="ORF">H9892_04765</name>
</gene>
<evidence type="ECO:0000313" key="4">
    <source>
        <dbReference type="Proteomes" id="UP000823990"/>
    </source>
</evidence>
<sequence>MRLDFSEICSRGGRPSNQDSACGRSDGGKACFVVCDGLGAYSGSGIASEICAREMCSEFMERGSATADSVAAITEETHRRIIEEKYNSDGMYNACTTFAGVFTDGIRTVVAHIGDSRVYLIRGGAIRFCTADHSVAQLDVTGGRISRRDLRFHRDQNKLTRVLGGKRYFPPDVRVFEEAPRAGDAFLLCTDGFWEYVEESEMEEALALEGADGGDMLRFMENRLISRAPADNDNYTALLVRALTEEE</sequence>
<organism evidence="3 4">
    <name type="scientific">Candidatus Protoclostridium stercorigallinarum</name>
    <dbReference type="NCBI Taxonomy" id="2838741"/>
    <lineage>
        <taxon>Bacteria</taxon>
        <taxon>Bacillati</taxon>
        <taxon>Bacillota</taxon>
        <taxon>Clostridia</taxon>
        <taxon>Candidatus Protoclostridium</taxon>
    </lineage>
</organism>